<proteinExistence type="predicted"/>
<reference evidence="1" key="2">
    <citation type="submission" date="2022-06" db="UniProtKB">
        <authorList>
            <consortium name="EnsemblMetazoa"/>
        </authorList>
    </citation>
    <scope>IDENTIFICATION</scope>
    <source>
        <strain evidence="1">DF5081</strain>
    </source>
</reference>
<sequence length="206" mass="23554">MSSMIATPASVSLMNGLDKAKNRFWFNIKKIEDKYAERERSGIPESLVEMDGEGNVYYPESMTALQQQSYINRMYQREIQFGKGSISAPQNSIDSFEGDVRAMREAKKSDQQFGKRFRKFHFSDSSGYDGEISLRSNSLSTGGMPMGKSEMLEDNSRNKLLDMIPNVLESHFKQPRQFQDFYFPLKTSALHLSLEELVSGSRKLDK</sequence>
<evidence type="ECO:0000313" key="1">
    <source>
        <dbReference type="EnsemblMetazoa" id="CJA31016.1"/>
    </source>
</evidence>
<dbReference type="Proteomes" id="UP000005237">
    <property type="component" value="Unassembled WGS sequence"/>
</dbReference>
<dbReference type="EnsemblMetazoa" id="CJA31016.1">
    <property type="protein sequence ID" value="CJA31016.1"/>
    <property type="gene ID" value="WBGene00206863"/>
</dbReference>
<accession>A0A8R1IE61</accession>
<organism evidence="1 2">
    <name type="scientific">Caenorhabditis japonica</name>
    <dbReference type="NCBI Taxonomy" id="281687"/>
    <lineage>
        <taxon>Eukaryota</taxon>
        <taxon>Metazoa</taxon>
        <taxon>Ecdysozoa</taxon>
        <taxon>Nematoda</taxon>
        <taxon>Chromadorea</taxon>
        <taxon>Rhabditida</taxon>
        <taxon>Rhabditina</taxon>
        <taxon>Rhabditomorpha</taxon>
        <taxon>Rhabditoidea</taxon>
        <taxon>Rhabditidae</taxon>
        <taxon>Peloderinae</taxon>
        <taxon>Caenorhabditis</taxon>
    </lineage>
</organism>
<protein>
    <submittedName>
        <fullName evidence="1">Uncharacterized protein</fullName>
    </submittedName>
</protein>
<dbReference type="AlphaFoldDB" id="A0A8R1IE61"/>
<name>A0A8R1IE61_CAEJA</name>
<evidence type="ECO:0000313" key="2">
    <source>
        <dbReference type="Proteomes" id="UP000005237"/>
    </source>
</evidence>
<keyword evidence="2" id="KW-1185">Reference proteome</keyword>
<reference evidence="2" key="1">
    <citation type="submission" date="2010-08" db="EMBL/GenBank/DDBJ databases">
        <authorList>
            <consortium name="Caenorhabditis japonica Sequencing Consortium"/>
            <person name="Wilson R.K."/>
        </authorList>
    </citation>
    <scope>NUCLEOTIDE SEQUENCE [LARGE SCALE GENOMIC DNA]</scope>
    <source>
        <strain evidence="2">DF5081</strain>
    </source>
</reference>